<evidence type="ECO:0000259" key="2">
    <source>
        <dbReference type="Pfam" id="PF00078"/>
    </source>
</evidence>
<feature type="domain" description="Reverse transcriptase" evidence="2">
    <location>
        <begin position="1"/>
        <end position="78"/>
    </location>
</feature>
<evidence type="ECO:0000313" key="3">
    <source>
        <dbReference type="EMBL" id="KII64102.1"/>
    </source>
</evidence>
<keyword evidence="4" id="KW-1185">Reference proteome</keyword>
<reference evidence="3 4" key="1">
    <citation type="journal article" date="2014" name="Genome Biol. Evol.">
        <title>The genome of the myxosporean Thelohanellus kitauei shows adaptations to nutrient acquisition within its fish host.</title>
        <authorList>
            <person name="Yang Y."/>
            <person name="Xiong J."/>
            <person name="Zhou Z."/>
            <person name="Huo F."/>
            <person name="Miao W."/>
            <person name="Ran C."/>
            <person name="Liu Y."/>
            <person name="Zhang J."/>
            <person name="Feng J."/>
            <person name="Wang M."/>
            <person name="Wang M."/>
            <person name="Wang L."/>
            <person name="Yao B."/>
        </authorList>
    </citation>
    <scope>NUCLEOTIDE SEQUENCE [LARGE SCALE GENOMIC DNA]</scope>
    <source>
        <strain evidence="3">Wuqing</strain>
    </source>
</reference>
<feature type="compositionally biased region" description="Polar residues" evidence="1">
    <location>
        <begin position="90"/>
        <end position="113"/>
    </location>
</feature>
<dbReference type="InterPro" id="IPR000477">
    <property type="entry name" value="RT_dom"/>
</dbReference>
<gene>
    <name evidence="3" type="ORF">RF11_02875</name>
</gene>
<proteinExistence type="predicted"/>
<name>A0A0C2MR02_THEKT</name>
<dbReference type="SUPFAM" id="SSF56672">
    <property type="entry name" value="DNA/RNA polymerases"/>
    <property type="match status" value="1"/>
</dbReference>
<dbReference type="Proteomes" id="UP000031668">
    <property type="component" value="Unassembled WGS sequence"/>
</dbReference>
<dbReference type="Pfam" id="PF00078">
    <property type="entry name" value="RVT_1"/>
    <property type="match status" value="1"/>
</dbReference>
<dbReference type="PANTHER" id="PTHR33064">
    <property type="entry name" value="POL PROTEIN"/>
    <property type="match status" value="1"/>
</dbReference>
<organism evidence="3 4">
    <name type="scientific">Thelohanellus kitauei</name>
    <name type="common">Myxosporean</name>
    <dbReference type="NCBI Taxonomy" id="669202"/>
    <lineage>
        <taxon>Eukaryota</taxon>
        <taxon>Metazoa</taxon>
        <taxon>Cnidaria</taxon>
        <taxon>Myxozoa</taxon>
        <taxon>Myxosporea</taxon>
        <taxon>Bivalvulida</taxon>
        <taxon>Platysporina</taxon>
        <taxon>Myxobolidae</taxon>
        <taxon>Thelohanellus</taxon>
    </lineage>
</organism>
<evidence type="ECO:0000313" key="4">
    <source>
        <dbReference type="Proteomes" id="UP000031668"/>
    </source>
</evidence>
<dbReference type="OrthoDB" id="775972at2759"/>
<sequence>MPLGINSAPATCPRMLETTQKEVKFGAAYIEDIIIFFSDYDTKMRKIHCVKQNLADANVKINMNKCRFSQPSLPFLGHLINEDGVKPDPNKTSAQLNEYAPRSSNDLQSFLES</sequence>
<dbReference type="InterPro" id="IPR043502">
    <property type="entry name" value="DNA/RNA_pol_sf"/>
</dbReference>
<dbReference type="InterPro" id="IPR051320">
    <property type="entry name" value="Viral_Replic_Matur_Polypro"/>
</dbReference>
<dbReference type="PANTHER" id="PTHR33064:SF37">
    <property type="entry name" value="RIBONUCLEASE H"/>
    <property type="match status" value="1"/>
</dbReference>
<evidence type="ECO:0000256" key="1">
    <source>
        <dbReference type="SAM" id="MobiDB-lite"/>
    </source>
</evidence>
<dbReference type="AlphaFoldDB" id="A0A0C2MR02"/>
<dbReference type="Gene3D" id="3.30.70.270">
    <property type="match status" value="1"/>
</dbReference>
<accession>A0A0C2MR02</accession>
<protein>
    <submittedName>
        <fullName evidence="3">Retrovirus-related Pol polyprotein from transposon opus</fullName>
    </submittedName>
</protein>
<dbReference type="EMBL" id="JWZT01004437">
    <property type="protein sequence ID" value="KII64102.1"/>
    <property type="molecule type" value="Genomic_DNA"/>
</dbReference>
<dbReference type="InterPro" id="IPR043128">
    <property type="entry name" value="Rev_trsase/Diguanyl_cyclase"/>
</dbReference>
<feature type="region of interest" description="Disordered" evidence="1">
    <location>
        <begin position="84"/>
        <end position="113"/>
    </location>
</feature>
<comment type="caution">
    <text evidence="3">The sequence shown here is derived from an EMBL/GenBank/DDBJ whole genome shotgun (WGS) entry which is preliminary data.</text>
</comment>